<keyword evidence="7" id="KW-0238">DNA-binding</keyword>
<sequence>MNMGFGLYQQKSMNLAMTSELRQAISILQYSTQELLSFLEEQHLDNPLLELKVKSVVDSQMDQSDSRNEAYDDSKVYEGDSISPFDNISKNDTNLHEYLLRQICYLPLTEKEKNLVKYLIYSIDENGYLSIKIEEVSKKLSISCEEILEGLDILQSLDPCGVGARSLQECLLLQLQNLKPRDNIAEAIVQNYLDLFAEKRWKEITKKLSISMEEVQRVSDLLQTLQPKPGSVFHDEPLSYIYPDINVELIEGELMVITNDRLLPNISINREYCQLLQQANDEKATKYLHQKYQQILWLLKSINQRQSTLLKVTKAIANYQKEFFIYGYEYLKPLTLKEIAAAVNMHESTVSRVTTQKYVQTPKGVFELKFFFSAGLNGEGRRNTSSLSVKEVIKKIVDNENKQDPLSDKEIVSILEKDYSIQVSRRTVNKYRDELKIPSSIKRKRF</sequence>
<evidence type="ECO:0000313" key="12">
    <source>
        <dbReference type="Proteomes" id="UP000180057"/>
    </source>
</evidence>
<keyword evidence="6" id="KW-0731">Sigma factor</keyword>
<dbReference type="Gene3D" id="1.10.10.60">
    <property type="entry name" value="Homeodomain-like"/>
    <property type="match status" value="1"/>
</dbReference>
<dbReference type="AlphaFoldDB" id="A0A1S2M885"/>
<dbReference type="PIRSF" id="PIRSF000774">
    <property type="entry name" value="RpoN"/>
    <property type="match status" value="1"/>
</dbReference>
<dbReference type="Pfam" id="PF04552">
    <property type="entry name" value="Sigma54_DBD"/>
    <property type="match status" value="1"/>
</dbReference>
<evidence type="ECO:0000256" key="4">
    <source>
        <dbReference type="ARBA" id="ARBA00022695"/>
    </source>
</evidence>
<dbReference type="PANTHER" id="PTHR32248">
    <property type="entry name" value="RNA POLYMERASE SIGMA-54 FACTOR"/>
    <property type="match status" value="1"/>
</dbReference>
<comment type="caution">
    <text evidence="11">The sequence shown here is derived from an EMBL/GenBank/DDBJ whole genome shotgun (WGS) entry which is preliminary data.</text>
</comment>
<dbReference type="GO" id="GO:0006352">
    <property type="term" value="P:DNA-templated transcription initiation"/>
    <property type="evidence" value="ECO:0007669"/>
    <property type="project" value="InterPro"/>
</dbReference>
<dbReference type="PANTHER" id="PTHR32248:SF4">
    <property type="entry name" value="RNA POLYMERASE SIGMA-54 FACTOR"/>
    <property type="match status" value="1"/>
</dbReference>
<dbReference type="GO" id="GO:0016987">
    <property type="term" value="F:sigma factor activity"/>
    <property type="evidence" value="ECO:0007669"/>
    <property type="project" value="UniProtKB-KW"/>
</dbReference>
<dbReference type="GO" id="GO:0001216">
    <property type="term" value="F:DNA-binding transcription activator activity"/>
    <property type="evidence" value="ECO:0007669"/>
    <property type="project" value="InterPro"/>
</dbReference>
<dbReference type="RefSeq" id="WP_071389119.1">
    <property type="nucleotide sequence ID" value="NZ_MLQS01000002.1"/>
</dbReference>
<keyword evidence="5" id="KW-0805">Transcription regulation</keyword>
<name>A0A1S2M885_9BACI</name>
<dbReference type="PROSITE" id="PS00717">
    <property type="entry name" value="SIGMA54_1"/>
    <property type="match status" value="1"/>
</dbReference>
<comment type="similarity">
    <text evidence="1">Belongs to the sigma-54 factor family.</text>
</comment>
<evidence type="ECO:0000259" key="10">
    <source>
        <dbReference type="Pfam" id="PF04963"/>
    </source>
</evidence>
<evidence type="ECO:0000256" key="6">
    <source>
        <dbReference type="ARBA" id="ARBA00023082"/>
    </source>
</evidence>
<evidence type="ECO:0000256" key="5">
    <source>
        <dbReference type="ARBA" id="ARBA00023015"/>
    </source>
</evidence>
<gene>
    <name evidence="11" type="ORF">BKP45_07535</name>
</gene>
<dbReference type="InterPro" id="IPR007046">
    <property type="entry name" value="RNA_pol_sigma_54_core-bd"/>
</dbReference>
<evidence type="ECO:0000256" key="7">
    <source>
        <dbReference type="ARBA" id="ARBA00023125"/>
    </source>
</evidence>
<dbReference type="GO" id="GO:0016779">
    <property type="term" value="F:nucleotidyltransferase activity"/>
    <property type="evidence" value="ECO:0007669"/>
    <property type="project" value="UniProtKB-KW"/>
</dbReference>
<dbReference type="PROSITE" id="PS00718">
    <property type="entry name" value="SIGMA54_2"/>
    <property type="match status" value="1"/>
</dbReference>
<dbReference type="GO" id="GO:0000428">
    <property type="term" value="C:DNA-directed RNA polymerase complex"/>
    <property type="evidence" value="ECO:0007669"/>
    <property type="project" value="UniProtKB-KW"/>
</dbReference>
<evidence type="ECO:0000259" key="9">
    <source>
        <dbReference type="Pfam" id="PF04552"/>
    </source>
</evidence>
<dbReference type="STRING" id="472963.BKP45_07535"/>
<dbReference type="GO" id="GO:0003677">
    <property type="term" value="F:DNA binding"/>
    <property type="evidence" value="ECO:0007669"/>
    <property type="project" value="UniProtKB-KW"/>
</dbReference>
<keyword evidence="2" id="KW-0240">DNA-directed RNA polymerase</keyword>
<evidence type="ECO:0000313" key="11">
    <source>
        <dbReference type="EMBL" id="OIJ21032.1"/>
    </source>
</evidence>
<dbReference type="PRINTS" id="PR00045">
    <property type="entry name" value="SIGMA54FCT"/>
</dbReference>
<dbReference type="InterPro" id="IPR007634">
    <property type="entry name" value="RNA_pol_sigma_54_DNA-bd"/>
</dbReference>
<keyword evidence="8" id="KW-0804">Transcription</keyword>
<evidence type="ECO:0000256" key="3">
    <source>
        <dbReference type="ARBA" id="ARBA00022679"/>
    </source>
</evidence>
<feature type="domain" description="RNA polymerase sigma factor 54 DNA-binding" evidence="9">
    <location>
        <begin position="286"/>
        <end position="445"/>
    </location>
</feature>
<keyword evidence="4" id="KW-0548">Nucleotidyltransferase</keyword>
<dbReference type="Pfam" id="PF04963">
    <property type="entry name" value="Sigma54_CBD"/>
    <property type="match status" value="1"/>
</dbReference>
<feature type="domain" description="RNA polymerase sigma factor 54 core-binding" evidence="10">
    <location>
        <begin position="85"/>
        <end position="272"/>
    </location>
</feature>
<dbReference type="NCBIfam" id="TIGR02395">
    <property type="entry name" value="rpoN_sigma"/>
    <property type="match status" value="1"/>
</dbReference>
<dbReference type="Gene3D" id="1.10.10.1330">
    <property type="entry name" value="RNA polymerase sigma-54 factor, core-binding domain"/>
    <property type="match status" value="1"/>
</dbReference>
<dbReference type="Proteomes" id="UP000180057">
    <property type="component" value="Unassembled WGS sequence"/>
</dbReference>
<protein>
    <submittedName>
        <fullName evidence="11">RNA polymerase sigma-54 factor</fullName>
    </submittedName>
</protein>
<evidence type="ECO:0000256" key="8">
    <source>
        <dbReference type="ARBA" id="ARBA00023163"/>
    </source>
</evidence>
<dbReference type="EMBL" id="MLQS01000002">
    <property type="protein sequence ID" value="OIJ21032.1"/>
    <property type="molecule type" value="Genomic_DNA"/>
</dbReference>
<organism evidence="11 12">
    <name type="scientific">Anaerobacillus alkalidiazotrophicus</name>
    <dbReference type="NCBI Taxonomy" id="472963"/>
    <lineage>
        <taxon>Bacteria</taxon>
        <taxon>Bacillati</taxon>
        <taxon>Bacillota</taxon>
        <taxon>Bacilli</taxon>
        <taxon>Bacillales</taxon>
        <taxon>Bacillaceae</taxon>
        <taxon>Anaerobacillus</taxon>
    </lineage>
</organism>
<evidence type="ECO:0000256" key="2">
    <source>
        <dbReference type="ARBA" id="ARBA00022478"/>
    </source>
</evidence>
<accession>A0A1S2M885</accession>
<dbReference type="Pfam" id="PF00309">
    <property type="entry name" value="Sigma54_AID"/>
    <property type="match status" value="1"/>
</dbReference>
<dbReference type="InterPro" id="IPR038709">
    <property type="entry name" value="RpoN_core-bd_sf"/>
</dbReference>
<reference evidence="11 12" key="1">
    <citation type="submission" date="2016-10" db="EMBL/GenBank/DDBJ databases">
        <title>Draft genome sequences of four alkaliphilic bacteria belonging to the Anaerobacillus genus.</title>
        <authorList>
            <person name="Bassil N.M."/>
            <person name="Lloyd J.R."/>
        </authorList>
    </citation>
    <scope>NUCLEOTIDE SEQUENCE [LARGE SCALE GENOMIC DNA]</scope>
    <source>
        <strain evidence="11 12">DSM 22531</strain>
    </source>
</reference>
<evidence type="ECO:0000256" key="1">
    <source>
        <dbReference type="ARBA" id="ARBA00008798"/>
    </source>
</evidence>
<keyword evidence="12" id="KW-1185">Reference proteome</keyword>
<dbReference type="PROSITE" id="PS50044">
    <property type="entry name" value="SIGMA54_3"/>
    <property type="match status" value="1"/>
</dbReference>
<keyword evidence="3" id="KW-0808">Transferase</keyword>
<proteinExistence type="inferred from homology"/>
<dbReference type="InterPro" id="IPR000394">
    <property type="entry name" value="RNA_pol_sigma_54"/>
</dbReference>